<keyword evidence="2" id="KW-0677">Repeat</keyword>
<evidence type="ECO:0000256" key="1">
    <source>
        <dbReference type="ARBA" id="ARBA00022614"/>
    </source>
</evidence>
<dbReference type="Pfam" id="PF20160">
    <property type="entry name" value="C-JID"/>
    <property type="match status" value="1"/>
</dbReference>
<evidence type="ECO:0000313" key="5">
    <source>
        <dbReference type="RefSeq" id="XP_019096050.1"/>
    </source>
</evidence>
<keyword evidence="1" id="KW-0433">Leucine-rich repeat</keyword>
<organism evidence="4 5">
    <name type="scientific">Camelina sativa</name>
    <name type="common">False flax</name>
    <name type="synonym">Myagrum sativum</name>
    <dbReference type="NCBI Taxonomy" id="90675"/>
    <lineage>
        <taxon>Eukaryota</taxon>
        <taxon>Viridiplantae</taxon>
        <taxon>Streptophyta</taxon>
        <taxon>Embryophyta</taxon>
        <taxon>Tracheophyta</taxon>
        <taxon>Spermatophyta</taxon>
        <taxon>Magnoliopsida</taxon>
        <taxon>eudicotyledons</taxon>
        <taxon>Gunneridae</taxon>
        <taxon>Pentapetalae</taxon>
        <taxon>rosids</taxon>
        <taxon>malvids</taxon>
        <taxon>Brassicales</taxon>
        <taxon>Brassicaceae</taxon>
        <taxon>Camelineae</taxon>
        <taxon>Camelina</taxon>
    </lineage>
</organism>
<feature type="domain" description="C-JID" evidence="3">
    <location>
        <begin position="332"/>
        <end position="486"/>
    </location>
</feature>
<dbReference type="RefSeq" id="XP_019096050.1">
    <property type="nucleotide sequence ID" value="XM_019240505.1"/>
</dbReference>
<dbReference type="PANTHER" id="PTHR45752:SF195">
    <property type="entry name" value="LEUCINE-RICH REPEAT (LRR) FAMILY PROTEIN-RELATED"/>
    <property type="match status" value="1"/>
</dbReference>
<dbReference type="Gene3D" id="3.80.10.10">
    <property type="entry name" value="Ribonuclease Inhibitor"/>
    <property type="match status" value="2"/>
</dbReference>
<dbReference type="InterPro" id="IPR050715">
    <property type="entry name" value="LRR-SigEffector_domain"/>
</dbReference>
<proteinExistence type="predicted"/>
<sequence length="546" mass="62129">MDARNIERLNAECCTSLIKCSSIRQMDSLVYLNFRECKSLKSIPQGISLKSLKSLILSGCSKLRTFPIISENIESLYLDGTGIRRVPESVDSLQYLAVLNLKKCCSLTHLPSNLCKLKSLRELILSGCSNLECFPDIDEDMEYLEILLMDETAIKQIPRSMSMSNLKLFTFGGSKFRIQQVWKLYLTDCNIHKFPNNFSCLSSVHSLCLSRNDLEYLPESIKKLHHLKSLDLKHCRKLNSLPMLPSNLQYLDAHDCASLETVAKPMTHLVVAERVQSTFIFTDCFKLNQETQENIVAHAQLKSQILANACLKRNNKVQSQGLIYEPLVSVSFPGNDLPLWFRHQRMGSSIETHLPPHWCDNKFMGLSLCVVVSFKDCEDQSNRFSVICKCKFKSESGDCIRFICTLGGWTEPCGSCGHQSRKIVSDHVFLSYNNSFHVKKCREESNEHNRCCNTAASFKFFVSDDNKRKLGSCEVVKCGMSLLYAPDEIDYRLQETLENNLNEVISIKEANQHENGSGEAVLPKRRHSFLKDEEITNGKRIKEVNN</sequence>
<dbReference type="GeneID" id="104760400"/>
<dbReference type="SUPFAM" id="SSF52058">
    <property type="entry name" value="L domain-like"/>
    <property type="match status" value="1"/>
</dbReference>
<reference evidence="4" key="1">
    <citation type="journal article" date="2014" name="Nat. Commun.">
        <title>The emerging biofuel crop Camelina sativa retains a highly undifferentiated hexaploid genome structure.</title>
        <authorList>
            <person name="Kagale S."/>
            <person name="Koh C."/>
            <person name="Nixon J."/>
            <person name="Bollina V."/>
            <person name="Clarke W.E."/>
            <person name="Tuteja R."/>
            <person name="Spillane C."/>
            <person name="Robinson S.J."/>
            <person name="Links M.G."/>
            <person name="Clarke C."/>
            <person name="Higgins E.E."/>
            <person name="Huebert T."/>
            <person name="Sharpe A.G."/>
            <person name="Parkin I.A."/>
        </authorList>
    </citation>
    <scope>NUCLEOTIDE SEQUENCE [LARGE SCALE GENOMIC DNA]</scope>
    <source>
        <strain evidence="4">cv. DH55</strain>
    </source>
</reference>
<dbReference type="InterPro" id="IPR045344">
    <property type="entry name" value="C-JID"/>
</dbReference>
<name>A0ABM1RAL2_CAMSA</name>
<evidence type="ECO:0000256" key="2">
    <source>
        <dbReference type="ARBA" id="ARBA00022737"/>
    </source>
</evidence>
<reference evidence="5" key="2">
    <citation type="submission" date="2025-08" db="UniProtKB">
        <authorList>
            <consortium name="RefSeq"/>
        </authorList>
    </citation>
    <scope>IDENTIFICATION</scope>
    <source>
        <tissue evidence="5">Leaf</tissue>
    </source>
</reference>
<accession>A0ABM1RAL2</accession>
<dbReference type="InterPro" id="IPR032675">
    <property type="entry name" value="LRR_dom_sf"/>
</dbReference>
<gene>
    <name evidence="5" type="primary">LOC104760400</name>
</gene>
<evidence type="ECO:0000313" key="4">
    <source>
        <dbReference type="Proteomes" id="UP000694864"/>
    </source>
</evidence>
<protein>
    <submittedName>
        <fullName evidence="5">Inactive disease resistance protein RPS4-like</fullName>
    </submittedName>
</protein>
<evidence type="ECO:0000259" key="3">
    <source>
        <dbReference type="Pfam" id="PF20160"/>
    </source>
</evidence>
<keyword evidence="4" id="KW-1185">Reference proteome</keyword>
<dbReference type="PANTHER" id="PTHR45752">
    <property type="entry name" value="LEUCINE-RICH REPEAT-CONTAINING"/>
    <property type="match status" value="1"/>
</dbReference>
<dbReference type="Proteomes" id="UP000694864">
    <property type="component" value="Chromosome 18"/>
</dbReference>